<dbReference type="Pfam" id="PF07528">
    <property type="entry name" value="DZF_N"/>
    <property type="match status" value="1"/>
</dbReference>
<gene>
    <name evidence="6" type="ORF">G9C98_000801</name>
</gene>
<dbReference type="GO" id="GO:0003725">
    <property type="term" value="F:double-stranded RNA binding"/>
    <property type="evidence" value="ECO:0007669"/>
    <property type="project" value="TreeGrafter"/>
</dbReference>
<dbReference type="PANTHER" id="PTHR46447:SF1">
    <property type="entry name" value="INTERLEUKIN ENHANCER-BINDING FACTOR 2"/>
    <property type="match status" value="1"/>
</dbReference>
<evidence type="ECO:0000256" key="1">
    <source>
        <dbReference type="ARBA" id="ARBA00004123"/>
    </source>
</evidence>
<feature type="region of interest" description="Disordered" evidence="4">
    <location>
        <begin position="182"/>
        <end position="210"/>
    </location>
</feature>
<dbReference type="Pfam" id="PF20965">
    <property type="entry name" value="DZF_C"/>
    <property type="match status" value="1"/>
</dbReference>
<dbReference type="SMART" id="SM00572">
    <property type="entry name" value="DZF"/>
    <property type="match status" value="1"/>
</dbReference>
<dbReference type="InterPro" id="IPR049401">
    <property type="entry name" value="DZF_dom_N"/>
</dbReference>
<keyword evidence="7" id="KW-1185">Reference proteome</keyword>
<dbReference type="GO" id="GO:0045893">
    <property type="term" value="P:positive regulation of DNA-templated transcription"/>
    <property type="evidence" value="ECO:0007669"/>
    <property type="project" value="TreeGrafter"/>
</dbReference>
<keyword evidence="3" id="KW-0539">Nucleus</keyword>
<dbReference type="PANTHER" id="PTHR46447">
    <property type="entry name" value="INTERLEUKIN ENHANCER-BINDING FACTOR"/>
    <property type="match status" value="1"/>
</dbReference>
<evidence type="ECO:0000256" key="4">
    <source>
        <dbReference type="SAM" id="MobiDB-lite"/>
    </source>
</evidence>
<evidence type="ECO:0000313" key="6">
    <source>
        <dbReference type="EMBL" id="KAG8040231.1"/>
    </source>
</evidence>
<dbReference type="PROSITE" id="PS51703">
    <property type="entry name" value="DZF"/>
    <property type="match status" value="1"/>
</dbReference>
<comment type="caution">
    <text evidence="6">The sequence shown here is derived from an EMBL/GenBank/DDBJ whole genome shotgun (WGS) entry which is preliminary data.</text>
</comment>
<dbReference type="InterPro" id="IPR049402">
    <property type="entry name" value="DZF_dom_C"/>
</dbReference>
<dbReference type="InterPro" id="IPR006561">
    <property type="entry name" value="DZF_dom"/>
</dbReference>
<dbReference type="InterPro" id="IPR052134">
    <property type="entry name" value="ILF2"/>
</dbReference>
<reference evidence="6" key="1">
    <citation type="submission" date="2020-03" db="EMBL/GenBank/DDBJ databases">
        <authorList>
            <person name="Chebbi M.A."/>
            <person name="Drezen J.M."/>
        </authorList>
    </citation>
    <scope>NUCLEOTIDE SEQUENCE</scope>
    <source>
        <tissue evidence="6">Whole body</tissue>
    </source>
</reference>
<comment type="subcellular location">
    <subcellularLocation>
        <location evidence="1">Nucleus</location>
    </subcellularLocation>
</comment>
<keyword evidence="2" id="KW-0238">DNA-binding</keyword>
<feature type="domain" description="DZF" evidence="5">
    <location>
        <begin position="1"/>
        <end position="200"/>
    </location>
</feature>
<evidence type="ECO:0000256" key="3">
    <source>
        <dbReference type="ARBA" id="ARBA00023242"/>
    </source>
</evidence>
<evidence type="ECO:0000313" key="7">
    <source>
        <dbReference type="Proteomes" id="UP000729913"/>
    </source>
</evidence>
<proteinExistence type="predicted"/>
<feature type="compositionally biased region" description="Acidic residues" evidence="4">
    <location>
        <begin position="193"/>
        <end position="210"/>
    </location>
</feature>
<dbReference type="Proteomes" id="UP000729913">
    <property type="component" value="Unassembled WGS sequence"/>
</dbReference>
<evidence type="ECO:0000256" key="2">
    <source>
        <dbReference type="ARBA" id="ARBA00023125"/>
    </source>
</evidence>
<name>A0A8J5V0J1_9HYME</name>
<feature type="non-terminal residue" evidence="6">
    <location>
        <position position="210"/>
    </location>
</feature>
<dbReference type="AlphaFoldDB" id="A0A8J5V0J1"/>
<sequence length="210" mass="23650">DIVVILKTLPTKTAVEALGNKVYLDLKTVNPKDVFKLTQTERGFDIANNEATVRVLITTLHQNLRKLESDQHIDVKICQGHLAAIRHSRWFEENAHHSSIKILIRLLRDLRSRFEGISDPCESGNIRVHTAMTLEQQDQVCLTAQTLLRVLAHGGYRPLLEGANKLAVEMSVWPGGVVASPLDKAYEPPTDQEQQEDMDESNEEMMTDTT</sequence>
<reference evidence="6" key="2">
    <citation type="submission" date="2021-04" db="EMBL/GenBank/DDBJ databases">
        <title>Genome-wide patterns of bracovirus chromosomal integration into multiple host tissues during parasitism.</title>
        <authorList>
            <person name="Chebbi M.A.C."/>
        </authorList>
    </citation>
    <scope>NUCLEOTIDE SEQUENCE</scope>
    <source>
        <tissue evidence="6">Whole body</tissue>
    </source>
</reference>
<protein>
    <recommendedName>
        <fullName evidence="5">DZF domain-containing protein</fullName>
    </recommendedName>
</protein>
<dbReference type="GO" id="GO:0003677">
    <property type="term" value="F:DNA binding"/>
    <property type="evidence" value="ECO:0007669"/>
    <property type="project" value="UniProtKB-KW"/>
</dbReference>
<dbReference type="EMBL" id="JAAOIC020000023">
    <property type="protein sequence ID" value="KAG8040231.1"/>
    <property type="molecule type" value="Genomic_DNA"/>
</dbReference>
<accession>A0A8J5V0J1</accession>
<dbReference type="GO" id="GO:0071013">
    <property type="term" value="C:catalytic step 2 spliceosome"/>
    <property type="evidence" value="ECO:0007669"/>
    <property type="project" value="TreeGrafter"/>
</dbReference>
<evidence type="ECO:0000259" key="5">
    <source>
        <dbReference type="PROSITE" id="PS51703"/>
    </source>
</evidence>
<organism evidence="6 7">
    <name type="scientific">Cotesia typhae</name>
    <dbReference type="NCBI Taxonomy" id="2053667"/>
    <lineage>
        <taxon>Eukaryota</taxon>
        <taxon>Metazoa</taxon>
        <taxon>Ecdysozoa</taxon>
        <taxon>Arthropoda</taxon>
        <taxon>Hexapoda</taxon>
        <taxon>Insecta</taxon>
        <taxon>Pterygota</taxon>
        <taxon>Neoptera</taxon>
        <taxon>Endopterygota</taxon>
        <taxon>Hymenoptera</taxon>
        <taxon>Apocrita</taxon>
        <taxon>Ichneumonoidea</taxon>
        <taxon>Braconidae</taxon>
        <taxon>Microgastrinae</taxon>
        <taxon>Cotesia</taxon>
    </lineage>
</organism>
<dbReference type="OrthoDB" id="5775647at2759"/>